<dbReference type="EMBL" id="CABFVH010000031">
    <property type="protein sequence ID" value="VUF14302.1"/>
    <property type="molecule type" value="Genomic_DNA"/>
</dbReference>
<reference evidence="2" key="3">
    <citation type="submission" date="2021-08" db="EMBL/GenBank/DDBJ databases">
        <authorList>
            <person name="Tani A."/>
            <person name="Ola A."/>
            <person name="Ogura Y."/>
            <person name="Katsura K."/>
            <person name="Hayashi T."/>
        </authorList>
    </citation>
    <scope>NUCLEOTIDE SEQUENCE</scope>
    <source>
        <strain evidence="2">DSM 22415</strain>
    </source>
</reference>
<organism evidence="3 4">
    <name type="scientific">Methylobacterium dankookense</name>
    <dbReference type="NCBI Taxonomy" id="560405"/>
    <lineage>
        <taxon>Bacteria</taxon>
        <taxon>Pseudomonadati</taxon>
        <taxon>Pseudomonadota</taxon>
        <taxon>Alphaproteobacteria</taxon>
        <taxon>Hyphomicrobiales</taxon>
        <taxon>Methylobacteriaceae</taxon>
        <taxon>Methylobacterium</taxon>
    </lineage>
</organism>
<reference evidence="3 4" key="1">
    <citation type="submission" date="2019-06" db="EMBL/GenBank/DDBJ databases">
        <authorList>
            <person name="Rodrigo-Torres L."/>
            <person name="Arahal R. D."/>
            <person name="Lucena T."/>
        </authorList>
    </citation>
    <scope>NUCLEOTIDE SEQUENCE [LARGE SCALE GENOMIC DNA]</scope>
    <source>
        <strain evidence="3 4">SW08-7</strain>
    </source>
</reference>
<evidence type="ECO:0000313" key="3">
    <source>
        <dbReference type="EMBL" id="VUF14302.1"/>
    </source>
</evidence>
<feature type="region of interest" description="Disordered" evidence="1">
    <location>
        <begin position="1"/>
        <end position="38"/>
    </location>
</feature>
<name>A0A564G2F6_9HYPH</name>
<evidence type="ECO:0000313" key="4">
    <source>
        <dbReference type="Proteomes" id="UP000401717"/>
    </source>
</evidence>
<feature type="compositionally biased region" description="Basic and acidic residues" evidence="1">
    <location>
        <begin position="91"/>
        <end position="104"/>
    </location>
</feature>
<feature type="compositionally biased region" description="Basic and acidic residues" evidence="1">
    <location>
        <begin position="51"/>
        <end position="79"/>
    </location>
</feature>
<feature type="compositionally biased region" description="Basic residues" evidence="1">
    <location>
        <begin position="80"/>
        <end position="90"/>
    </location>
</feature>
<feature type="region of interest" description="Disordered" evidence="1">
    <location>
        <begin position="210"/>
        <end position="235"/>
    </location>
</feature>
<proteinExistence type="predicted"/>
<dbReference type="Proteomes" id="UP001055303">
    <property type="component" value="Unassembled WGS sequence"/>
</dbReference>
<dbReference type="AlphaFoldDB" id="A0A564G2F6"/>
<evidence type="ECO:0000313" key="5">
    <source>
        <dbReference type="Proteomes" id="UP001055303"/>
    </source>
</evidence>
<accession>A0A564G2F6</accession>
<keyword evidence="5" id="KW-1185">Reference proteome</keyword>
<gene>
    <name evidence="2" type="ORF">IFDJLNFL_1404</name>
    <name evidence="3" type="ORF">MTDSW087_04020</name>
</gene>
<evidence type="ECO:0000313" key="2">
    <source>
        <dbReference type="EMBL" id="GJD55518.1"/>
    </source>
</evidence>
<reference evidence="2" key="2">
    <citation type="journal article" date="2021" name="Front. Microbiol.">
        <title>Comprehensive Comparative Genomics and Phenotyping of Methylobacterium Species.</title>
        <authorList>
            <person name="Alessa O."/>
            <person name="Ogura Y."/>
            <person name="Fujitani Y."/>
            <person name="Takami H."/>
            <person name="Hayashi T."/>
            <person name="Sahin N."/>
            <person name="Tani A."/>
        </authorList>
    </citation>
    <scope>NUCLEOTIDE SEQUENCE</scope>
    <source>
        <strain evidence="2">DSM 22415</strain>
    </source>
</reference>
<protein>
    <submittedName>
        <fullName evidence="3">Uncharacterized protein</fullName>
    </submittedName>
</protein>
<dbReference type="EMBL" id="BPQI01000031">
    <property type="protein sequence ID" value="GJD55518.1"/>
    <property type="molecule type" value="Genomic_DNA"/>
</dbReference>
<feature type="region of interest" description="Disordered" evidence="1">
    <location>
        <begin position="51"/>
        <end position="104"/>
    </location>
</feature>
<dbReference type="Proteomes" id="UP000401717">
    <property type="component" value="Unassembled WGS sequence"/>
</dbReference>
<evidence type="ECO:0000256" key="1">
    <source>
        <dbReference type="SAM" id="MobiDB-lite"/>
    </source>
</evidence>
<sequence length="235" mass="26995">MSLPKMDNTCVGGSLTGEASPPFPPMDPAVEREAKSKPKQLLEVIRSYKEKLAQKKKADSERYEAAERASRDARAENKRAASKVRRKVKRRVDQKNYRDRERNKKEAERAELQIILADLDMPCISAELEAAEVEAFKRWLETEGSRQRQYRARAADYLVSRLFLVKMRTELDGADPRPTEFARRMTRESTETWDRRKARDRLKLLLGLEDEGGPWSRQSTLDDQAEMPLAAGQVG</sequence>